<evidence type="ECO:0000256" key="2">
    <source>
        <dbReference type="RuleBase" id="RU362039"/>
    </source>
</evidence>
<dbReference type="InterPro" id="IPR041802">
    <property type="entry name" value="MPP_YfcE"/>
</dbReference>
<dbReference type="GO" id="GO:0046872">
    <property type="term" value="F:metal ion binding"/>
    <property type="evidence" value="ECO:0007669"/>
    <property type="project" value="UniProtKB-KW"/>
</dbReference>
<protein>
    <recommendedName>
        <fullName evidence="2">Phosphoesterase</fullName>
        <ecNumber evidence="2">3.1.4.-</ecNumber>
    </recommendedName>
</protein>
<dbReference type="InterPro" id="IPR024654">
    <property type="entry name" value="Calcineurin-like_PHP_lpxH"/>
</dbReference>
<keyword evidence="2" id="KW-0479">Metal-binding</keyword>
<proteinExistence type="inferred from homology"/>
<dbReference type="NCBIfam" id="TIGR00040">
    <property type="entry name" value="yfcE"/>
    <property type="match status" value="1"/>
</dbReference>
<dbReference type="PANTHER" id="PTHR11124">
    <property type="entry name" value="VACUOLAR SORTING PROTEIN VPS29"/>
    <property type="match status" value="1"/>
</dbReference>
<comment type="caution">
    <text evidence="4">The sequence shown here is derived from an EMBL/GenBank/DDBJ whole genome shotgun (WGS) entry which is preliminary data.</text>
</comment>
<name>A0A412PD39_9FIRM</name>
<evidence type="ECO:0000256" key="1">
    <source>
        <dbReference type="ARBA" id="ARBA00008950"/>
    </source>
</evidence>
<sequence length="185" mass="20631">MTNSHTFLVVSDIHGALSGAKAMEEAFSYHHADKILCLGDVLYHGPRNNLPNDYAPKEVITIMNAFKDKIIAVRGNCDAEVDQMVLNFPITADYNVLFHGVHQIFMSHGHVYGPNNLPTLGTGDSFLSGHTHIPTAYEKDGILLLNPGSISLPKENHPRTYAIIDEDGFTVYTLDHKQYMHTDWL</sequence>
<dbReference type="GO" id="GO:0016787">
    <property type="term" value="F:hydrolase activity"/>
    <property type="evidence" value="ECO:0007669"/>
    <property type="project" value="UniProtKB-UniRule"/>
</dbReference>
<dbReference type="InterPro" id="IPR029052">
    <property type="entry name" value="Metallo-depent_PP-like"/>
</dbReference>
<dbReference type="Proteomes" id="UP000284731">
    <property type="component" value="Unassembled WGS sequence"/>
</dbReference>
<gene>
    <name evidence="4" type="ORF">DWX20_08070</name>
</gene>
<evidence type="ECO:0000259" key="3">
    <source>
        <dbReference type="Pfam" id="PF12850"/>
    </source>
</evidence>
<comment type="cofactor">
    <cofactor evidence="2">
        <name>a divalent metal cation</name>
        <dbReference type="ChEBI" id="CHEBI:60240"/>
    </cofactor>
</comment>
<dbReference type="InterPro" id="IPR000979">
    <property type="entry name" value="Phosphodiesterase_MJ0936/Vps29"/>
</dbReference>
<comment type="similarity">
    <text evidence="1 2">Belongs to the metallophosphoesterase superfamily. YfcE family.</text>
</comment>
<accession>A0A412PD39</accession>
<dbReference type="RefSeq" id="WP_118765126.1">
    <property type="nucleotide sequence ID" value="NZ_CABJCF010000003.1"/>
</dbReference>
<feature type="domain" description="Calcineurin-like phosphoesterase" evidence="3">
    <location>
        <begin position="7"/>
        <end position="166"/>
    </location>
</feature>
<dbReference type="CDD" id="cd00841">
    <property type="entry name" value="MPP_YfcE"/>
    <property type="match status" value="1"/>
</dbReference>
<evidence type="ECO:0000313" key="4">
    <source>
        <dbReference type="EMBL" id="RGT55101.1"/>
    </source>
</evidence>
<reference evidence="4 5" key="1">
    <citation type="submission" date="2018-08" db="EMBL/GenBank/DDBJ databases">
        <title>A genome reference for cultivated species of the human gut microbiota.</title>
        <authorList>
            <person name="Zou Y."/>
            <person name="Xue W."/>
            <person name="Luo G."/>
        </authorList>
    </citation>
    <scope>NUCLEOTIDE SEQUENCE [LARGE SCALE GENOMIC DNA]</scope>
    <source>
        <strain evidence="4 5">AF18-46</strain>
    </source>
</reference>
<organism evidence="4 5">
    <name type="scientific">Solobacterium moorei</name>
    <dbReference type="NCBI Taxonomy" id="102148"/>
    <lineage>
        <taxon>Bacteria</taxon>
        <taxon>Bacillati</taxon>
        <taxon>Bacillota</taxon>
        <taxon>Erysipelotrichia</taxon>
        <taxon>Erysipelotrichales</taxon>
        <taxon>Erysipelotrichaceae</taxon>
        <taxon>Solobacterium</taxon>
    </lineage>
</organism>
<dbReference type="NCBIfam" id="NF006988">
    <property type="entry name" value="PRK09453.1"/>
    <property type="match status" value="1"/>
</dbReference>
<dbReference type="EC" id="3.1.4.-" evidence="2"/>
<dbReference type="Pfam" id="PF12850">
    <property type="entry name" value="Metallophos_2"/>
    <property type="match status" value="1"/>
</dbReference>
<dbReference type="EMBL" id="QRWX01000003">
    <property type="protein sequence ID" value="RGT55101.1"/>
    <property type="molecule type" value="Genomic_DNA"/>
</dbReference>
<evidence type="ECO:0000313" key="5">
    <source>
        <dbReference type="Proteomes" id="UP000284731"/>
    </source>
</evidence>
<dbReference type="SUPFAM" id="SSF56300">
    <property type="entry name" value="Metallo-dependent phosphatases"/>
    <property type="match status" value="1"/>
</dbReference>
<dbReference type="Gene3D" id="3.60.21.10">
    <property type="match status" value="1"/>
</dbReference>
<dbReference type="AlphaFoldDB" id="A0A412PD39"/>